<proteinExistence type="inferred from homology"/>
<name>A0AAW4VXG6_9FIRM</name>
<dbReference type="InterPro" id="IPR036388">
    <property type="entry name" value="WH-like_DNA-bd_sf"/>
</dbReference>
<dbReference type="GeneID" id="98659447"/>
<evidence type="ECO:0000256" key="3">
    <source>
        <dbReference type="ARBA" id="ARBA00023082"/>
    </source>
</evidence>
<keyword evidence="3" id="KW-0731">Sigma factor</keyword>
<evidence type="ECO:0000256" key="2">
    <source>
        <dbReference type="ARBA" id="ARBA00023015"/>
    </source>
</evidence>
<dbReference type="PANTHER" id="PTHR43133:SF8">
    <property type="entry name" value="RNA POLYMERASE SIGMA FACTOR HI_1459-RELATED"/>
    <property type="match status" value="1"/>
</dbReference>
<evidence type="ECO:0000259" key="6">
    <source>
        <dbReference type="Pfam" id="PF04542"/>
    </source>
</evidence>
<comment type="similarity">
    <text evidence="1">Belongs to the sigma-70 factor family. ECF subfamily.</text>
</comment>
<evidence type="ECO:0000259" key="7">
    <source>
        <dbReference type="Pfam" id="PF08281"/>
    </source>
</evidence>
<dbReference type="InterPro" id="IPR013325">
    <property type="entry name" value="RNA_pol_sigma_r2"/>
</dbReference>
<protein>
    <submittedName>
        <fullName evidence="8">RNA polymerase sigma factor</fullName>
    </submittedName>
</protein>
<keyword evidence="5" id="KW-0804">Transcription</keyword>
<keyword evidence="9" id="KW-1185">Reference proteome</keyword>
<dbReference type="InterPro" id="IPR014284">
    <property type="entry name" value="RNA_pol_sigma-70_dom"/>
</dbReference>
<evidence type="ECO:0000313" key="8">
    <source>
        <dbReference type="EMBL" id="MCC2177642.1"/>
    </source>
</evidence>
<comment type="caution">
    <text evidence="8">The sequence shown here is derived from an EMBL/GenBank/DDBJ whole genome shotgun (WGS) entry which is preliminary data.</text>
</comment>
<dbReference type="Pfam" id="PF04542">
    <property type="entry name" value="Sigma70_r2"/>
    <property type="match status" value="1"/>
</dbReference>
<feature type="domain" description="RNA polymerase sigma-70 region 2" evidence="6">
    <location>
        <begin position="13"/>
        <end position="77"/>
    </location>
</feature>
<dbReference type="SUPFAM" id="SSF88659">
    <property type="entry name" value="Sigma3 and sigma4 domains of RNA polymerase sigma factors"/>
    <property type="match status" value="1"/>
</dbReference>
<dbReference type="RefSeq" id="WP_118753522.1">
    <property type="nucleotide sequence ID" value="NZ_DBEZDI010000151.1"/>
</dbReference>
<keyword evidence="2" id="KW-0805">Transcription regulation</keyword>
<accession>A0AAW4VXG6</accession>
<evidence type="ECO:0000256" key="4">
    <source>
        <dbReference type="ARBA" id="ARBA00023125"/>
    </source>
</evidence>
<dbReference type="GO" id="GO:0016987">
    <property type="term" value="F:sigma factor activity"/>
    <property type="evidence" value="ECO:0007669"/>
    <property type="project" value="UniProtKB-KW"/>
</dbReference>
<dbReference type="InterPro" id="IPR013249">
    <property type="entry name" value="RNA_pol_sigma70_r4_t2"/>
</dbReference>
<reference evidence="8 9" key="1">
    <citation type="submission" date="2021-10" db="EMBL/GenBank/DDBJ databases">
        <title>Anaerobic single-cell dispensing facilitates the cultivation of human gut bacteria.</title>
        <authorList>
            <person name="Afrizal A."/>
        </authorList>
    </citation>
    <scope>NUCLEOTIDE SEQUENCE [LARGE SCALE GENOMIC DNA]</scope>
    <source>
        <strain evidence="8 9">CLA-AA-H270</strain>
    </source>
</reference>
<sequence>MTQEQILFFEESYTKYYRMMVQTVLPIVGSRDIAEDIVADTFLILLAKINSVMEHEQPVKWLFRVLKNNAISEYRAQCRHAAAPLEESILRAAEPELIPFSGMLPKGLSASEQRILTLRLAEDMDYSTISEKLGISETACRSQYSRARRHCAELMERSDDNAGF</sequence>
<dbReference type="Proteomes" id="UP001298753">
    <property type="component" value="Unassembled WGS sequence"/>
</dbReference>
<organism evidence="8 9">
    <name type="scientific">Agathobaculum butyriciproducens</name>
    <dbReference type="NCBI Taxonomy" id="1628085"/>
    <lineage>
        <taxon>Bacteria</taxon>
        <taxon>Bacillati</taxon>
        <taxon>Bacillota</taxon>
        <taxon>Clostridia</taxon>
        <taxon>Eubacteriales</taxon>
        <taxon>Butyricicoccaceae</taxon>
        <taxon>Agathobaculum</taxon>
    </lineage>
</organism>
<dbReference type="InterPro" id="IPR007627">
    <property type="entry name" value="RNA_pol_sigma70_r2"/>
</dbReference>
<keyword evidence="4" id="KW-0238">DNA-binding</keyword>
<dbReference type="EMBL" id="JAJEPX010000043">
    <property type="protein sequence ID" value="MCC2177642.1"/>
    <property type="molecule type" value="Genomic_DNA"/>
</dbReference>
<dbReference type="Pfam" id="PF08281">
    <property type="entry name" value="Sigma70_r4_2"/>
    <property type="match status" value="1"/>
</dbReference>
<dbReference type="NCBIfam" id="TIGR02937">
    <property type="entry name" value="sigma70-ECF"/>
    <property type="match status" value="1"/>
</dbReference>
<dbReference type="GO" id="GO:0003677">
    <property type="term" value="F:DNA binding"/>
    <property type="evidence" value="ECO:0007669"/>
    <property type="project" value="UniProtKB-KW"/>
</dbReference>
<dbReference type="InterPro" id="IPR039425">
    <property type="entry name" value="RNA_pol_sigma-70-like"/>
</dbReference>
<dbReference type="Gene3D" id="1.10.10.10">
    <property type="entry name" value="Winged helix-like DNA-binding domain superfamily/Winged helix DNA-binding domain"/>
    <property type="match status" value="1"/>
</dbReference>
<evidence type="ECO:0000313" key="9">
    <source>
        <dbReference type="Proteomes" id="UP001298753"/>
    </source>
</evidence>
<dbReference type="Gene3D" id="1.10.1740.10">
    <property type="match status" value="1"/>
</dbReference>
<dbReference type="InterPro" id="IPR013324">
    <property type="entry name" value="RNA_pol_sigma_r3/r4-like"/>
</dbReference>
<dbReference type="SUPFAM" id="SSF88946">
    <property type="entry name" value="Sigma2 domain of RNA polymerase sigma factors"/>
    <property type="match status" value="1"/>
</dbReference>
<dbReference type="PANTHER" id="PTHR43133">
    <property type="entry name" value="RNA POLYMERASE ECF-TYPE SIGMA FACTO"/>
    <property type="match status" value="1"/>
</dbReference>
<dbReference type="GO" id="GO:0006352">
    <property type="term" value="P:DNA-templated transcription initiation"/>
    <property type="evidence" value="ECO:0007669"/>
    <property type="project" value="InterPro"/>
</dbReference>
<evidence type="ECO:0000256" key="5">
    <source>
        <dbReference type="ARBA" id="ARBA00023163"/>
    </source>
</evidence>
<feature type="domain" description="RNA polymerase sigma factor 70 region 4 type 2" evidence="7">
    <location>
        <begin position="108"/>
        <end position="151"/>
    </location>
</feature>
<gene>
    <name evidence="8" type="ORF">LKD22_10990</name>
</gene>
<evidence type="ECO:0000256" key="1">
    <source>
        <dbReference type="ARBA" id="ARBA00010641"/>
    </source>
</evidence>
<dbReference type="AlphaFoldDB" id="A0AAW4VXG6"/>